<comment type="caution">
    <text evidence="1">The sequence shown here is derived from an EMBL/GenBank/DDBJ whole genome shotgun (WGS) entry which is preliminary data.</text>
</comment>
<feature type="non-terminal residue" evidence="1">
    <location>
        <position position="34"/>
    </location>
</feature>
<dbReference type="EMBL" id="AMCI01001929">
    <property type="protein sequence ID" value="EJX04077.1"/>
    <property type="molecule type" value="Genomic_DNA"/>
</dbReference>
<organism evidence="1">
    <name type="scientific">gut metagenome</name>
    <dbReference type="NCBI Taxonomy" id="749906"/>
    <lineage>
        <taxon>unclassified sequences</taxon>
        <taxon>metagenomes</taxon>
        <taxon>organismal metagenomes</taxon>
    </lineage>
</organism>
<protein>
    <submittedName>
        <fullName evidence="1">Uncharacterized protein</fullName>
    </submittedName>
</protein>
<sequence>MPLLANRYDVCLDDVKTKVYTRDIFQRDLNLFQF</sequence>
<reference evidence="1" key="1">
    <citation type="journal article" date="2012" name="PLoS ONE">
        <title>Gene sets for utilization of primary and secondary nutrition supplies in the distal gut of endangered iberian lynx.</title>
        <authorList>
            <person name="Alcaide M."/>
            <person name="Messina E."/>
            <person name="Richter M."/>
            <person name="Bargiela R."/>
            <person name="Peplies J."/>
            <person name="Huws S.A."/>
            <person name="Newbold C.J."/>
            <person name="Golyshin P.N."/>
            <person name="Simon M.A."/>
            <person name="Lopez G."/>
            <person name="Yakimov M.M."/>
            <person name="Ferrer M."/>
        </authorList>
    </citation>
    <scope>NUCLEOTIDE SEQUENCE</scope>
</reference>
<evidence type="ECO:0000313" key="1">
    <source>
        <dbReference type="EMBL" id="EJX04077.1"/>
    </source>
</evidence>
<proteinExistence type="predicted"/>
<accession>J9G9Y1</accession>
<dbReference type="AlphaFoldDB" id="J9G9Y1"/>
<gene>
    <name evidence="1" type="ORF">EVA_07817</name>
</gene>
<dbReference type="Gene3D" id="3.40.50.720">
    <property type="entry name" value="NAD(P)-binding Rossmann-like Domain"/>
    <property type="match status" value="1"/>
</dbReference>
<name>J9G9Y1_9ZZZZ</name>